<accession>A0A6S6ZET7</accession>
<dbReference type="Proteomes" id="UP000494214">
    <property type="component" value="Unassembled WGS sequence"/>
</dbReference>
<sequence length="698" mass="75365">MSKSISDKTVRNPSMSTPFSEILEKNMSRRMVMRGGIAAAFATMTSLGLAGCNGSDDDDDDAGNGGQNPAPEQPGTETPPAPAPVKLGFESLPTSMTDACVVPAGYIAHVFAPWGTPFNDNANPWDRNGNNSSTDLLNSTGMHHDGMHFFPINGSSTEGLLAVNHEYIDQKALHPNGATTLAGKRPIEEIRKEINAHGVAILHVRLENGRWTIVHNSRYNRRFTSATPMKLAGPVGGTDWVKTPYSPNGTMVRGTNNNCGNGYTPWGTYITAEENWAACFVNTGTRPAHQQRVGVPNDKGRYEWETGANDPLEVQGEFARFNITETGADFTQDYRNEINGFGYLVEIDPYNENSIATKRTALGRFAHEGCAYGLPEAGKPLAFYSGDDSRFEYIYRFVSEAVWDPKDAERTDRLAVGAKYLDKGTLYVARFDADGTGQWIALTGTTVGAGGRTLADEFGSLENIIINTRGAADFVGATPMDRPEWTATHPTNGDIYLTLTNNSSRNASRGTNPANPRLNNVNGHIVRWHDEPGSTKFKWDIFVFGSDAGADADTNRSGLTTLNQLASPDGIGIDPRGILWIQTDNGIDGGRNNNVAKATNDQMLAVIPGALADSTGTGPAINATNQADLRRFFVGPNEAEVTGFAFTPDYTSIFLNIQHPVNWPAYDTEDATTATTGVVRPRSSTVVIRRADGGPIGV</sequence>
<organism evidence="2 3">
    <name type="scientific">Achromobacter animicus</name>
    <dbReference type="NCBI Taxonomy" id="1389935"/>
    <lineage>
        <taxon>Bacteria</taxon>
        <taxon>Pseudomonadati</taxon>
        <taxon>Pseudomonadota</taxon>
        <taxon>Betaproteobacteria</taxon>
        <taxon>Burkholderiales</taxon>
        <taxon>Alcaligenaceae</taxon>
        <taxon>Achromobacter</taxon>
    </lineage>
</organism>
<dbReference type="RefSeq" id="WP_175122106.1">
    <property type="nucleotide sequence ID" value="NZ_CADIJM010000002.1"/>
</dbReference>
<dbReference type="PANTHER" id="PTHR35399:SF2">
    <property type="entry name" value="DUF839 DOMAIN-CONTAINING PROTEIN"/>
    <property type="match status" value="1"/>
</dbReference>
<dbReference type="InterPro" id="IPR008557">
    <property type="entry name" value="PhoX"/>
</dbReference>
<gene>
    <name evidence="2" type="ORF">LMG26690_01066</name>
</gene>
<dbReference type="PANTHER" id="PTHR35399">
    <property type="entry name" value="SLR8030 PROTEIN"/>
    <property type="match status" value="1"/>
</dbReference>
<evidence type="ECO:0008006" key="4">
    <source>
        <dbReference type="Google" id="ProtNLM"/>
    </source>
</evidence>
<protein>
    <recommendedName>
        <fullName evidence="4">dTDP-glucose 4,6-dehydratase</fullName>
    </recommendedName>
</protein>
<evidence type="ECO:0000256" key="1">
    <source>
        <dbReference type="SAM" id="MobiDB-lite"/>
    </source>
</evidence>
<dbReference type="EMBL" id="CADIJM010000002">
    <property type="protein sequence ID" value="CAB3670992.1"/>
    <property type="molecule type" value="Genomic_DNA"/>
</dbReference>
<feature type="region of interest" description="Disordered" evidence="1">
    <location>
        <begin position="1"/>
        <end position="21"/>
    </location>
</feature>
<reference evidence="2 3" key="1">
    <citation type="submission" date="2020-04" db="EMBL/GenBank/DDBJ databases">
        <authorList>
            <person name="De Canck E."/>
        </authorList>
    </citation>
    <scope>NUCLEOTIDE SEQUENCE [LARGE SCALE GENOMIC DNA]</scope>
    <source>
        <strain evidence="2 3">LMG 26690</strain>
    </source>
</reference>
<dbReference type="AlphaFoldDB" id="A0A6S6ZET7"/>
<name>A0A6S6ZET7_9BURK</name>
<evidence type="ECO:0000313" key="3">
    <source>
        <dbReference type="Proteomes" id="UP000494214"/>
    </source>
</evidence>
<proteinExistence type="predicted"/>
<feature type="region of interest" description="Disordered" evidence="1">
    <location>
        <begin position="51"/>
        <end position="86"/>
    </location>
</feature>
<dbReference type="Pfam" id="PF05787">
    <property type="entry name" value="PhoX"/>
    <property type="match status" value="1"/>
</dbReference>
<keyword evidence="3" id="KW-1185">Reference proteome</keyword>
<feature type="compositionally biased region" description="Basic and acidic residues" evidence="1">
    <location>
        <begin position="1"/>
        <end position="10"/>
    </location>
</feature>
<evidence type="ECO:0000313" key="2">
    <source>
        <dbReference type="EMBL" id="CAB3670992.1"/>
    </source>
</evidence>